<dbReference type="SUPFAM" id="SSF53098">
    <property type="entry name" value="Ribonuclease H-like"/>
    <property type="match status" value="1"/>
</dbReference>
<name>A0A6N2MZK3_SALVM</name>
<sequence length="422" mass="47160">MAENSSSCGTSMYSAPTKSDDPAWAHGQVVPGVKNASICIYCNKRINGGGVTRLKYHLAGIKGEVEACKKVPPEVKWQMKQMVDEMTMEKERRKRLRTDIGSSQSASNDEEIAEGDAANPRSQTSRRTTVQGTSTSGRRIPLFAPRTTPGSQPSIRSAMATKEMEHNARIAVATWWYDANIPFNSANSYYYQPMLDAVASIGPGFKGPSFHDLRGPLLKDVVHNVHEYILNIKADWRVCGCSIMADGWTNRRNAPIVNFLAYSPRGTVFLKSVDTSGLRKDKETLLEMFDEVVKEVGQENIVNLLVIGHLRLLGKLCSKALMRKEFTNGHDLCRPGITRFATHFLSLQCILKFKKELRQMFTCTKWVESSHGKSRVGKEIAAIILQDNDFWPRCAHIINVSEPLVRVLRLADSEEKPSMAIL</sequence>
<dbReference type="EMBL" id="CAADRP010001963">
    <property type="protein sequence ID" value="VFU57878.1"/>
    <property type="molecule type" value="Genomic_DNA"/>
</dbReference>
<dbReference type="GO" id="GO:0008270">
    <property type="term" value="F:zinc ion binding"/>
    <property type="evidence" value="ECO:0007669"/>
    <property type="project" value="UniProtKB-KW"/>
</dbReference>
<dbReference type="PANTHER" id="PTHR32166">
    <property type="entry name" value="OSJNBA0013A04.12 PROTEIN"/>
    <property type="match status" value="1"/>
</dbReference>
<accession>A0A6N2MZK3</accession>
<dbReference type="PANTHER" id="PTHR32166:SF122">
    <property type="entry name" value="OS09G0499600 PROTEIN"/>
    <property type="match status" value="1"/>
</dbReference>
<evidence type="ECO:0000313" key="7">
    <source>
        <dbReference type="EMBL" id="VFU57878.1"/>
    </source>
</evidence>
<keyword evidence="1" id="KW-0479">Metal-binding</keyword>
<feature type="compositionally biased region" description="Polar residues" evidence="5">
    <location>
        <begin position="120"/>
        <end position="137"/>
    </location>
</feature>
<proteinExistence type="predicted"/>
<dbReference type="InterPro" id="IPR007021">
    <property type="entry name" value="DUF659"/>
</dbReference>
<evidence type="ECO:0000256" key="2">
    <source>
        <dbReference type="ARBA" id="ARBA00022771"/>
    </source>
</evidence>
<evidence type="ECO:0000256" key="3">
    <source>
        <dbReference type="ARBA" id="ARBA00022833"/>
    </source>
</evidence>
<dbReference type="Pfam" id="PF04937">
    <property type="entry name" value="DUF659"/>
    <property type="match status" value="1"/>
</dbReference>
<keyword evidence="3" id="KW-0862">Zinc</keyword>
<gene>
    <name evidence="7" type="ORF">SVIM_LOCUS419465</name>
</gene>
<dbReference type="GO" id="GO:0003677">
    <property type="term" value="F:DNA binding"/>
    <property type="evidence" value="ECO:0007669"/>
    <property type="project" value="InterPro"/>
</dbReference>
<dbReference type="InterPro" id="IPR003656">
    <property type="entry name" value="Znf_BED"/>
</dbReference>
<feature type="region of interest" description="Disordered" evidence="5">
    <location>
        <begin position="1"/>
        <end position="22"/>
    </location>
</feature>
<protein>
    <recommendedName>
        <fullName evidence="6">BED-type domain-containing protein</fullName>
    </recommendedName>
</protein>
<dbReference type="Pfam" id="PF02892">
    <property type="entry name" value="zf-BED"/>
    <property type="match status" value="1"/>
</dbReference>
<feature type="region of interest" description="Disordered" evidence="5">
    <location>
        <begin position="88"/>
        <end position="154"/>
    </location>
</feature>
<feature type="domain" description="BED-type" evidence="6">
    <location>
        <begin position="18"/>
        <end position="75"/>
    </location>
</feature>
<evidence type="ECO:0000256" key="5">
    <source>
        <dbReference type="SAM" id="MobiDB-lite"/>
    </source>
</evidence>
<evidence type="ECO:0000256" key="4">
    <source>
        <dbReference type="PROSITE-ProRule" id="PRU00027"/>
    </source>
</evidence>
<keyword evidence="2 4" id="KW-0863">Zinc-finger</keyword>
<evidence type="ECO:0000259" key="6">
    <source>
        <dbReference type="PROSITE" id="PS50808"/>
    </source>
</evidence>
<organism evidence="7">
    <name type="scientific">Salix viminalis</name>
    <name type="common">Common osier</name>
    <name type="synonym">Basket willow</name>
    <dbReference type="NCBI Taxonomy" id="40686"/>
    <lineage>
        <taxon>Eukaryota</taxon>
        <taxon>Viridiplantae</taxon>
        <taxon>Streptophyta</taxon>
        <taxon>Embryophyta</taxon>
        <taxon>Tracheophyta</taxon>
        <taxon>Spermatophyta</taxon>
        <taxon>Magnoliopsida</taxon>
        <taxon>eudicotyledons</taxon>
        <taxon>Gunneridae</taxon>
        <taxon>Pentapetalae</taxon>
        <taxon>rosids</taxon>
        <taxon>fabids</taxon>
        <taxon>Malpighiales</taxon>
        <taxon>Salicaceae</taxon>
        <taxon>Saliceae</taxon>
        <taxon>Salix</taxon>
    </lineage>
</organism>
<dbReference type="AlphaFoldDB" id="A0A6N2MZK3"/>
<dbReference type="InterPro" id="IPR012337">
    <property type="entry name" value="RNaseH-like_sf"/>
</dbReference>
<feature type="compositionally biased region" description="Polar residues" evidence="5">
    <location>
        <begin position="1"/>
        <end position="17"/>
    </location>
</feature>
<reference evidence="7" key="1">
    <citation type="submission" date="2019-03" db="EMBL/GenBank/DDBJ databases">
        <authorList>
            <person name="Mank J."/>
            <person name="Almeida P."/>
        </authorList>
    </citation>
    <scope>NUCLEOTIDE SEQUENCE</scope>
    <source>
        <strain evidence="7">78183</strain>
    </source>
</reference>
<dbReference type="PROSITE" id="PS50808">
    <property type="entry name" value="ZF_BED"/>
    <property type="match status" value="1"/>
</dbReference>
<evidence type="ECO:0000256" key="1">
    <source>
        <dbReference type="ARBA" id="ARBA00022723"/>
    </source>
</evidence>